<gene>
    <name evidence="3" type="ORF">GCM10008171_04370</name>
</gene>
<feature type="region of interest" description="Disordered" evidence="1">
    <location>
        <begin position="35"/>
        <end position="54"/>
    </location>
</feature>
<dbReference type="RefSeq" id="WP_271203148.1">
    <property type="nucleotide sequence ID" value="NZ_BSFK01000005.1"/>
</dbReference>
<dbReference type="AlphaFoldDB" id="A0A9W6JF85"/>
<sequence>MPETSFDHARVATALTASLVAIFALIALAALAPTGRWTSPPPAFDAPASVSLAR</sequence>
<comment type="caution">
    <text evidence="3">The sequence shown here is derived from an EMBL/GenBank/DDBJ whole genome shotgun (WGS) entry which is preliminary data.</text>
</comment>
<feature type="transmembrane region" description="Helical" evidence="2">
    <location>
        <begin position="12"/>
        <end position="32"/>
    </location>
</feature>
<evidence type="ECO:0000313" key="3">
    <source>
        <dbReference type="EMBL" id="GLK75183.1"/>
    </source>
</evidence>
<name>A0A9W6JF85_9HYPH</name>
<dbReference type="Proteomes" id="UP001143364">
    <property type="component" value="Unassembled WGS sequence"/>
</dbReference>
<protein>
    <submittedName>
        <fullName evidence="3">Uncharacterized protein</fullName>
    </submittedName>
</protein>
<proteinExistence type="predicted"/>
<dbReference type="EMBL" id="BSFK01000005">
    <property type="protein sequence ID" value="GLK75183.1"/>
    <property type="molecule type" value="Genomic_DNA"/>
</dbReference>
<keyword evidence="4" id="KW-1185">Reference proteome</keyword>
<keyword evidence="2" id="KW-1133">Transmembrane helix</keyword>
<evidence type="ECO:0000313" key="4">
    <source>
        <dbReference type="Proteomes" id="UP001143364"/>
    </source>
</evidence>
<organism evidence="3 4">
    <name type="scientific">Methylopila jiangsuensis</name>
    <dbReference type="NCBI Taxonomy" id="586230"/>
    <lineage>
        <taxon>Bacteria</taxon>
        <taxon>Pseudomonadati</taxon>
        <taxon>Pseudomonadota</taxon>
        <taxon>Alphaproteobacteria</taxon>
        <taxon>Hyphomicrobiales</taxon>
        <taxon>Methylopilaceae</taxon>
        <taxon>Methylopila</taxon>
    </lineage>
</organism>
<reference evidence="3" key="1">
    <citation type="journal article" date="2014" name="Int. J. Syst. Evol. Microbiol.">
        <title>Complete genome sequence of Corynebacterium casei LMG S-19264T (=DSM 44701T), isolated from a smear-ripened cheese.</title>
        <authorList>
            <consortium name="US DOE Joint Genome Institute (JGI-PGF)"/>
            <person name="Walter F."/>
            <person name="Albersmeier A."/>
            <person name="Kalinowski J."/>
            <person name="Ruckert C."/>
        </authorList>
    </citation>
    <scope>NUCLEOTIDE SEQUENCE</scope>
    <source>
        <strain evidence="3">VKM B-2555</strain>
    </source>
</reference>
<evidence type="ECO:0000256" key="1">
    <source>
        <dbReference type="SAM" id="MobiDB-lite"/>
    </source>
</evidence>
<keyword evidence="2" id="KW-0472">Membrane</keyword>
<evidence type="ECO:0000256" key="2">
    <source>
        <dbReference type="SAM" id="Phobius"/>
    </source>
</evidence>
<accession>A0A9W6JF85</accession>
<reference evidence="3" key="2">
    <citation type="submission" date="2023-01" db="EMBL/GenBank/DDBJ databases">
        <authorList>
            <person name="Sun Q."/>
            <person name="Evtushenko L."/>
        </authorList>
    </citation>
    <scope>NUCLEOTIDE SEQUENCE</scope>
    <source>
        <strain evidence="3">VKM B-2555</strain>
    </source>
</reference>
<keyword evidence="2" id="KW-0812">Transmembrane</keyword>